<dbReference type="Proteomes" id="UP000627292">
    <property type="component" value="Unassembled WGS sequence"/>
</dbReference>
<proteinExistence type="predicted"/>
<dbReference type="InterPro" id="IPR024705">
    <property type="entry name" value="Ssp411"/>
</dbReference>
<dbReference type="InterPro" id="IPR012341">
    <property type="entry name" value="6hp_glycosidase-like_sf"/>
</dbReference>
<gene>
    <name evidence="2" type="primary">yyaL</name>
    <name evidence="2" type="ORF">GCM10011379_50220</name>
</gene>
<dbReference type="PANTHER" id="PTHR42899">
    <property type="entry name" value="SPERMATOGENESIS-ASSOCIATED PROTEIN 20"/>
    <property type="match status" value="1"/>
</dbReference>
<evidence type="ECO:0000259" key="1">
    <source>
        <dbReference type="Pfam" id="PF03190"/>
    </source>
</evidence>
<dbReference type="GO" id="GO:0005975">
    <property type="term" value="P:carbohydrate metabolic process"/>
    <property type="evidence" value="ECO:0007669"/>
    <property type="project" value="InterPro"/>
</dbReference>
<reference evidence="2" key="1">
    <citation type="journal article" date="2014" name="Int. J. Syst. Evol. Microbiol.">
        <title>Complete genome sequence of Corynebacterium casei LMG S-19264T (=DSM 44701T), isolated from a smear-ripened cheese.</title>
        <authorList>
            <consortium name="US DOE Joint Genome Institute (JGI-PGF)"/>
            <person name="Walter F."/>
            <person name="Albersmeier A."/>
            <person name="Kalinowski J."/>
            <person name="Ruckert C."/>
        </authorList>
    </citation>
    <scope>NUCLEOTIDE SEQUENCE</scope>
    <source>
        <strain evidence="2">CGMCC 1.15290</strain>
    </source>
</reference>
<dbReference type="Gene3D" id="1.50.10.20">
    <property type="match status" value="1"/>
</dbReference>
<evidence type="ECO:0000313" key="3">
    <source>
        <dbReference type="Proteomes" id="UP000627292"/>
    </source>
</evidence>
<dbReference type="EMBL" id="BMIB01000005">
    <property type="protein sequence ID" value="GGH80000.1"/>
    <property type="molecule type" value="Genomic_DNA"/>
</dbReference>
<keyword evidence="3" id="KW-1185">Reference proteome</keyword>
<dbReference type="Pfam" id="PF03190">
    <property type="entry name" value="Thioredox_DsbH"/>
    <property type="match status" value="1"/>
</dbReference>
<dbReference type="AlphaFoldDB" id="A0A917J5M3"/>
<dbReference type="PIRSF" id="PIRSF006402">
    <property type="entry name" value="UCP006402_thioredoxin"/>
    <property type="match status" value="1"/>
</dbReference>
<dbReference type="InterPro" id="IPR008928">
    <property type="entry name" value="6-hairpin_glycosidase_sf"/>
</dbReference>
<comment type="caution">
    <text evidence="2">The sequence shown here is derived from an EMBL/GenBank/DDBJ whole genome shotgun (WGS) entry which is preliminary data.</text>
</comment>
<dbReference type="RefSeq" id="WP_188957710.1">
    <property type="nucleotide sequence ID" value="NZ_BMIB01000005.1"/>
</dbReference>
<dbReference type="Gene3D" id="3.40.30.10">
    <property type="entry name" value="Glutaredoxin"/>
    <property type="match status" value="1"/>
</dbReference>
<dbReference type="SUPFAM" id="SSF52833">
    <property type="entry name" value="Thioredoxin-like"/>
    <property type="match status" value="1"/>
</dbReference>
<sequence>MANRLLQETSPYLLQHAHNPVNWYAWGEEALLKAKAEDKPILVSIGYAACHWCHVMERESFENEETAAMMNRIFVNIKIDREERPDLDHIYMDAVQAMTGSGGWPLNVFLTPDLKPFYGGTYFPPVRAFNRSSWRETLAGIEEAWNQRRDEIEAQSENLTAHLANANSFGINRATDEEKAGLFTTGNLQQMVENIQTTYDAEWGGFGKAPKFPQTYTIRFLLRQYHFTGNESAAQQALNTLDKMIQGGIYDQLGGGFARYSTDKEWFAPHFEKMLYDNALLVGALAEAYQLTQEPLYKAVIEETLAFTERELMSPDFGFYSALDADSEGVEGLFYTWQKAEIDALLGEDAPLFCALYNVTEEGNWHEGHTNILWLPESLAEFARNSGLTERELADKIQQWKQLLMPVRSQRIRPLLDDKILLGWNLLMNTAYCEAFSALGNPHYLEVAEKNIRFLETHLKTVTTEWKHTWKDGQVKFPAFLDDYSYLVQAYLKLQEVTGDADYLLKAKEVVEYLEEHFGDEEGGYFMFTHRDQQDIVLRKKEVYDGATPSGNAIMANNLYYLSIIFDNRNWQVRAEKMISGLGQAIVRYPTSFGCWALLLQAVVEGVHEVAVVGENAAAIINELITHYIPVKIIQRSGGSDQFFPLLENRKSGTGQTQIFLCKNYSCQRPVTSVKDFLGLLRGEL</sequence>
<evidence type="ECO:0000313" key="2">
    <source>
        <dbReference type="EMBL" id="GGH80000.1"/>
    </source>
</evidence>
<protein>
    <recommendedName>
        <fullName evidence="1">Spermatogenesis-associated protein 20-like TRX domain-containing protein</fullName>
    </recommendedName>
</protein>
<dbReference type="Gene3D" id="1.50.10.10">
    <property type="match status" value="1"/>
</dbReference>
<dbReference type="InterPro" id="IPR004879">
    <property type="entry name" value="Ssp411-like_TRX"/>
</dbReference>
<accession>A0A917J5M3</accession>
<feature type="domain" description="Spermatogenesis-associated protein 20-like TRX" evidence="1">
    <location>
        <begin position="3"/>
        <end position="163"/>
    </location>
</feature>
<dbReference type="InterPro" id="IPR036249">
    <property type="entry name" value="Thioredoxin-like_sf"/>
</dbReference>
<name>A0A917J5M3_9BACT</name>
<reference evidence="2" key="2">
    <citation type="submission" date="2020-09" db="EMBL/GenBank/DDBJ databases">
        <authorList>
            <person name="Sun Q."/>
            <person name="Zhou Y."/>
        </authorList>
    </citation>
    <scope>NUCLEOTIDE SEQUENCE</scope>
    <source>
        <strain evidence="2">CGMCC 1.15290</strain>
    </source>
</reference>
<dbReference type="SUPFAM" id="SSF48208">
    <property type="entry name" value="Six-hairpin glycosidases"/>
    <property type="match status" value="1"/>
</dbReference>
<organism evidence="2 3">
    <name type="scientific">Filimonas zeae</name>
    <dbReference type="NCBI Taxonomy" id="1737353"/>
    <lineage>
        <taxon>Bacteria</taxon>
        <taxon>Pseudomonadati</taxon>
        <taxon>Bacteroidota</taxon>
        <taxon>Chitinophagia</taxon>
        <taxon>Chitinophagales</taxon>
        <taxon>Chitinophagaceae</taxon>
        <taxon>Filimonas</taxon>
    </lineage>
</organism>
<dbReference type="CDD" id="cd02955">
    <property type="entry name" value="SSP411"/>
    <property type="match status" value="1"/>
</dbReference>
<dbReference type="PANTHER" id="PTHR42899:SF1">
    <property type="entry name" value="SPERMATOGENESIS-ASSOCIATED PROTEIN 20"/>
    <property type="match status" value="1"/>
</dbReference>